<feature type="chain" id="PRO_5001521524" evidence="1">
    <location>
        <begin position="35"/>
        <end position="105"/>
    </location>
</feature>
<dbReference type="EMBL" id="GBBM01007781">
    <property type="protein sequence ID" value="JAC27637.1"/>
    <property type="molecule type" value="mRNA"/>
</dbReference>
<evidence type="ECO:0000313" key="2">
    <source>
        <dbReference type="EMBL" id="JAC27637.1"/>
    </source>
</evidence>
<name>A0A023G1W5_AMBTT</name>
<sequence length="105" mass="11213">MTHFANLIGCGGQMKSIALFPLVLLLFTTSLAEAGHAFPTLRGHARCLKACNPRIPNTCPFGCSCFQQPGTPWSNMCFNSKAQLPSGMNPAGLGPISTGYGRRKQ</sequence>
<protein>
    <submittedName>
        <fullName evidence="2">Putative secreted protein</fullName>
    </submittedName>
</protein>
<dbReference type="AlphaFoldDB" id="A0A023G1W5"/>
<keyword evidence="1" id="KW-0732">Signal</keyword>
<reference evidence="2" key="1">
    <citation type="submission" date="2014-03" db="EMBL/GenBank/DDBJ databases">
        <title>The sialotranscriptome of Amblyomma triste, Amblyomma parvum and Amblyomma cajennense ticks, uncovered by 454-based RNA-seq.</title>
        <authorList>
            <person name="Garcia G.R."/>
            <person name="Gardinassi L.G."/>
            <person name="Ribeiro J.M."/>
            <person name="Anatriello E."/>
            <person name="Ferreira B.R."/>
            <person name="Moreira H.N."/>
            <person name="Mafra C."/>
            <person name="Olegario M.M."/>
            <person name="Szabo P.J."/>
            <person name="Miranda-Santos I.K."/>
            <person name="Maruyama S.R."/>
        </authorList>
    </citation>
    <scope>NUCLEOTIDE SEQUENCE</scope>
    <source>
        <strain evidence="2">Mato Grasso do Sul</strain>
        <tissue evidence="2">Salivary glands</tissue>
    </source>
</reference>
<proteinExistence type="evidence at transcript level"/>
<feature type="signal peptide" evidence="1">
    <location>
        <begin position="1"/>
        <end position="34"/>
    </location>
</feature>
<evidence type="ECO:0000256" key="1">
    <source>
        <dbReference type="SAM" id="SignalP"/>
    </source>
</evidence>
<accession>A0A023G1W5</accession>
<organism evidence="2">
    <name type="scientific">Amblyomma triste</name>
    <name type="common">Neotropical tick</name>
    <dbReference type="NCBI Taxonomy" id="251400"/>
    <lineage>
        <taxon>Eukaryota</taxon>
        <taxon>Metazoa</taxon>
        <taxon>Ecdysozoa</taxon>
        <taxon>Arthropoda</taxon>
        <taxon>Chelicerata</taxon>
        <taxon>Arachnida</taxon>
        <taxon>Acari</taxon>
        <taxon>Parasitiformes</taxon>
        <taxon>Ixodida</taxon>
        <taxon>Ixodoidea</taxon>
        <taxon>Ixodidae</taxon>
        <taxon>Amblyomminae</taxon>
        <taxon>Amblyomma</taxon>
    </lineage>
</organism>